<evidence type="ECO:0000256" key="2">
    <source>
        <dbReference type="SAM" id="MobiDB-lite"/>
    </source>
</evidence>
<dbReference type="Pfam" id="PF14769">
    <property type="entry name" value="CLAMP"/>
    <property type="match status" value="1"/>
</dbReference>
<name>A0A9X0CZQ6_9CNID</name>
<reference evidence="3" key="1">
    <citation type="submission" date="2023-01" db="EMBL/GenBank/DDBJ databases">
        <title>Genome assembly of the deep-sea coral Lophelia pertusa.</title>
        <authorList>
            <person name="Herrera S."/>
            <person name="Cordes E."/>
        </authorList>
    </citation>
    <scope>NUCLEOTIDE SEQUENCE</scope>
    <source>
        <strain evidence="3">USNM1676648</strain>
        <tissue evidence="3">Polyp</tissue>
    </source>
</reference>
<dbReference type="Proteomes" id="UP001163046">
    <property type="component" value="Unassembled WGS sequence"/>
</dbReference>
<dbReference type="PANTHER" id="PTHR28457:SF2">
    <property type="entry name" value="SIMILAR TO 4930578I06RIK PROTEIN"/>
    <property type="match status" value="1"/>
</dbReference>
<dbReference type="PANTHER" id="PTHR28457">
    <property type="entry name" value="COILED-COIL DOMAIN-CONTAINING PROTEIN 189"/>
    <property type="match status" value="1"/>
</dbReference>
<evidence type="ECO:0000256" key="1">
    <source>
        <dbReference type="SAM" id="Coils"/>
    </source>
</evidence>
<comment type="caution">
    <text evidence="3">The sequence shown here is derived from an EMBL/GenBank/DDBJ whole genome shotgun (WGS) entry which is preliminary data.</text>
</comment>
<accession>A0A9X0CZQ6</accession>
<proteinExistence type="predicted"/>
<feature type="coiled-coil region" evidence="1">
    <location>
        <begin position="181"/>
        <end position="215"/>
    </location>
</feature>
<evidence type="ECO:0000313" key="3">
    <source>
        <dbReference type="EMBL" id="KAJ7381476.1"/>
    </source>
</evidence>
<dbReference type="OrthoDB" id="6103133at2759"/>
<dbReference type="AlphaFoldDB" id="A0A9X0CZQ6"/>
<dbReference type="EMBL" id="MU826350">
    <property type="protein sequence ID" value="KAJ7381476.1"/>
    <property type="molecule type" value="Genomic_DNA"/>
</dbReference>
<keyword evidence="4" id="KW-1185">Reference proteome</keyword>
<evidence type="ECO:0000313" key="4">
    <source>
        <dbReference type="Proteomes" id="UP001163046"/>
    </source>
</evidence>
<gene>
    <name evidence="3" type="ORF">OS493_001618</name>
</gene>
<keyword evidence="1" id="KW-0175">Coiled coil</keyword>
<protein>
    <submittedName>
        <fullName evidence="3">Uncharacterized protein</fullName>
    </submittedName>
</protein>
<organism evidence="3 4">
    <name type="scientific">Desmophyllum pertusum</name>
    <dbReference type="NCBI Taxonomy" id="174260"/>
    <lineage>
        <taxon>Eukaryota</taxon>
        <taxon>Metazoa</taxon>
        <taxon>Cnidaria</taxon>
        <taxon>Anthozoa</taxon>
        <taxon>Hexacorallia</taxon>
        <taxon>Scleractinia</taxon>
        <taxon>Caryophylliina</taxon>
        <taxon>Caryophylliidae</taxon>
        <taxon>Desmophyllum</taxon>
    </lineage>
</organism>
<feature type="region of interest" description="Disordered" evidence="2">
    <location>
        <begin position="256"/>
        <end position="281"/>
    </location>
</feature>
<feature type="compositionally biased region" description="Basic residues" evidence="2">
    <location>
        <begin position="272"/>
        <end position="281"/>
    </location>
</feature>
<dbReference type="InterPro" id="IPR032727">
    <property type="entry name" value="CLAMP"/>
</dbReference>
<sequence length="281" mass="32439">MASRDEDFQNVFRNSNNIKERKKVLARVLQFPAFNEEDDLRTAILIDVYYEMLSYLVNNGFPWQEVAFFFEIFQSLLNETQGKPLVEAIAQFKEQLSSNAQYFDDNNIKSVIDYVFFTFFPHYKLYQFVLTQERADNITEVGLIVEPPRAAAAMRDAIPKSVWDEEQRLKQIDEMEQTRKLERSAQHEDEMQHAVQQLEEQFLELDSSTENLTSEHLATIIANVTAKKAAVTSATISQKIDEIHDSLEFKYKRANVVHDNEKGGRKSAASSRHSKGNSGKK</sequence>